<dbReference type="SUPFAM" id="SSF54862">
    <property type="entry name" value="4Fe-4S ferredoxins"/>
    <property type="match status" value="1"/>
</dbReference>
<evidence type="ECO:0000259" key="8">
    <source>
        <dbReference type="PROSITE" id="PS51379"/>
    </source>
</evidence>
<dbReference type="PROSITE" id="PS00198">
    <property type="entry name" value="4FE4S_FER_1"/>
    <property type="match status" value="1"/>
</dbReference>
<dbReference type="GO" id="GO:0008202">
    <property type="term" value="P:steroid metabolic process"/>
    <property type="evidence" value="ECO:0007669"/>
    <property type="project" value="UniProtKB-ARBA"/>
</dbReference>
<dbReference type="AlphaFoldDB" id="A0A3E2XR14"/>
<dbReference type="GO" id="GO:0051536">
    <property type="term" value="F:iron-sulfur cluster binding"/>
    <property type="evidence" value="ECO:0007669"/>
    <property type="project" value="UniProtKB-KW"/>
</dbReference>
<evidence type="ECO:0000256" key="7">
    <source>
        <dbReference type="ARBA" id="ARBA00023014"/>
    </source>
</evidence>
<dbReference type="SUPFAM" id="SSF56425">
    <property type="entry name" value="Succinate dehydrogenase/fumarate reductase flavoprotein, catalytic domain"/>
    <property type="match status" value="1"/>
</dbReference>
<keyword evidence="2" id="KW-0285">Flavoprotein</keyword>
<protein>
    <submittedName>
        <fullName evidence="9">FAD-binding protein</fullName>
    </submittedName>
</protein>
<dbReference type="SUPFAM" id="SSF51905">
    <property type="entry name" value="FAD/NAD(P)-binding domain"/>
    <property type="match status" value="1"/>
</dbReference>
<sequence length="588" mass="65721">MRIISGNLHKERKAMFVINKGMCVSCHNCASECPRQAIDFVGTKYEIDQEKCVKCGLCAKVCHTGACHEEPKKKGVVQTHDLIERACDLVVVGSGSGLVSAVYAAQQGKKVILLEKNTKIGGNTDYAHGYMPQYSKWHEKMGFADEREEAVEHFYKMGEGIIEKPLVRAAVYGASNFFDWLCTLCDITETYDLHAVSESDFHGPMFGSSVVEFKERYLKNLNSRDDSIGPGWGGTHVVQTMLETIERENLDVTILMGTAAEHLLLDANGAIKGIMAADEGGQVKINCQAVMLACGGFGQNDELLKKYCHVDFFSGYPMHRYSVPGDTGDAIAMMAELGEHPDPDRMFVSIWGPRHHPFNNSIADYAQEGEFPEINLNGRRWYDESEGIFHGIAKIYQQPEHISYTILPYKQVKAVAERFMNNPAMVNRKKYFETWEYDLDYEATLDTPVKKADTLYELAEKMNVDPETFVNEMTRYSHFCETGVDEDFHKDARFLKPFPLSEGPYYAVFGECFSEAAMGGVTVNDQCEVMRADGSHIPGLYAGGDCTSSMHRKGKLAPISELTWAVASNYIAGGNMVTYINEKETKEA</sequence>
<keyword evidence="7" id="KW-0411">Iron-sulfur</keyword>
<dbReference type="OrthoDB" id="9806724at2"/>
<comment type="cofactor">
    <cofactor evidence="1">
        <name>FAD</name>
        <dbReference type="ChEBI" id="CHEBI:57692"/>
    </cofactor>
</comment>
<evidence type="ECO:0000256" key="5">
    <source>
        <dbReference type="ARBA" id="ARBA00023002"/>
    </source>
</evidence>
<dbReference type="Proteomes" id="UP000261231">
    <property type="component" value="Unassembled WGS sequence"/>
</dbReference>
<gene>
    <name evidence="9" type="ORF">DW747_02040</name>
</gene>
<evidence type="ECO:0000256" key="6">
    <source>
        <dbReference type="ARBA" id="ARBA00023004"/>
    </source>
</evidence>
<dbReference type="InterPro" id="IPR050315">
    <property type="entry name" value="FAD-oxidoreductase_2"/>
</dbReference>
<keyword evidence="5" id="KW-0560">Oxidoreductase</keyword>
<dbReference type="EMBL" id="QVFD01000001">
    <property type="protein sequence ID" value="RGC51297.1"/>
    <property type="molecule type" value="Genomic_DNA"/>
</dbReference>
<feature type="domain" description="4Fe-4S ferredoxin-type" evidence="8">
    <location>
        <begin position="43"/>
        <end position="72"/>
    </location>
</feature>
<dbReference type="Pfam" id="PF12838">
    <property type="entry name" value="Fer4_7"/>
    <property type="match status" value="1"/>
</dbReference>
<dbReference type="PANTHER" id="PTHR43400:SF10">
    <property type="entry name" value="3-OXOSTEROID 1-DEHYDROGENASE"/>
    <property type="match status" value="1"/>
</dbReference>
<comment type="caution">
    <text evidence="9">The sequence shown here is derived from an EMBL/GenBank/DDBJ whole genome shotgun (WGS) entry which is preliminary data.</text>
</comment>
<proteinExistence type="predicted"/>
<dbReference type="GO" id="GO:0033765">
    <property type="term" value="F:steroid dehydrogenase activity, acting on the CH-CH group of donors"/>
    <property type="evidence" value="ECO:0007669"/>
    <property type="project" value="UniProtKB-ARBA"/>
</dbReference>
<feature type="domain" description="4Fe-4S ferredoxin-type" evidence="8">
    <location>
        <begin position="14"/>
        <end position="42"/>
    </location>
</feature>
<evidence type="ECO:0000313" key="9">
    <source>
        <dbReference type="EMBL" id="RGC51297.1"/>
    </source>
</evidence>
<dbReference type="Gene3D" id="3.90.700.10">
    <property type="entry name" value="Succinate dehydrogenase/fumarate reductase flavoprotein, catalytic domain"/>
    <property type="match status" value="1"/>
</dbReference>
<organism evidence="9 10">
    <name type="scientific">Coprococcus catus</name>
    <dbReference type="NCBI Taxonomy" id="116085"/>
    <lineage>
        <taxon>Bacteria</taxon>
        <taxon>Bacillati</taxon>
        <taxon>Bacillota</taxon>
        <taxon>Clostridia</taxon>
        <taxon>Lachnospirales</taxon>
        <taxon>Lachnospiraceae</taxon>
        <taxon>Coprococcus</taxon>
    </lineage>
</organism>
<dbReference type="Gene3D" id="3.30.70.20">
    <property type="match status" value="1"/>
</dbReference>
<evidence type="ECO:0000256" key="2">
    <source>
        <dbReference type="ARBA" id="ARBA00022630"/>
    </source>
</evidence>
<dbReference type="InterPro" id="IPR017896">
    <property type="entry name" value="4Fe4S_Fe-S-bd"/>
</dbReference>
<dbReference type="InterPro" id="IPR027477">
    <property type="entry name" value="Succ_DH/fumarate_Rdtase_cat_sf"/>
</dbReference>
<keyword evidence="10" id="KW-1185">Reference proteome</keyword>
<name>A0A3E2XR14_9FIRM</name>
<dbReference type="GO" id="GO:0046872">
    <property type="term" value="F:metal ion binding"/>
    <property type="evidence" value="ECO:0007669"/>
    <property type="project" value="UniProtKB-KW"/>
</dbReference>
<dbReference type="InterPro" id="IPR036188">
    <property type="entry name" value="FAD/NAD-bd_sf"/>
</dbReference>
<dbReference type="PROSITE" id="PS51379">
    <property type="entry name" value="4FE4S_FER_2"/>
    <property type="match status" value="2"/>
</dbReference>
<accession>A0A3E2XR14</accession>
<keyword evidence="6" id="KW-0408">Iron</keyword>
<dbReference type="InterPro" id="IPR003953">
    <property type="entry name" value="FAD-dep_OxRdtase_2_FAD-bd"/>
</dbReference>
<dbReference type="PANTHER" id="PTHR43400">
    <property type="entry name" value="FUMARATE REDUCTASE"/>
    <property type="match status" value="1"/>
</dbReference>
<evidence type="ECO:0000256" key="1">
    <source>
        <dbReference type="ARBA" id="ARBA00001974"/>
    </source>
</evidence>
<dbReference type="Gene3D" id="3.50.50.60">
    <property type="entry name" value="FAD/NAD(P)-binding domain"/>
    <property type="match status" value="2"/>
</dbReference>
<keyword evidence="4" id="KW-0274">FAD</keyword>
<evidence type="ECO:0000256" key="4">
    <source>
        <dbReference type="ARBA" id="ARBA00022827"/>
    </source>
</evidence>
<reference evidence="9 10" key="1">
    <citation type="submission" date="2018-08" db="EMBL/GenBank/DDBJ databases">
        <title>A genome reference for cultivated species of the human gut microbiota.</title>
        <authorList>
            <person name="Zou Y."/>
            <person name="Xue W."/>
            <person name="Luo G."/>
        </authorList>
    </citation>
    <scope>NUCLEOTIDE SEQUENCE [LARGE SCALE GENOMIC DNA]</scope>
    <source>
        <strain evidence="9 10">AM28-39</strain>
    </source>
</reference>
<dbReference type="InterPro" id="IPR017900">
    <property type="entry name" value="4Fe4S_Fe_S_CS"/>
</dbReference>
<evidence type="ECO:0000256" key="3">
    <source>
        <dbReference type="ARBA" id="ARBA00022723"/>
    </source>
</evidence>
<dbReference type="Pfam" id="PF00890">
    <property type="entry name" value="FAD_binding_2"/>
    <property type="match status" value="1"/>
</dbReference>
<keyword evidence="3" id="KW-0479">Metal-binding</keyword>
<evidence type="ECO:0000313" key="10">
    <source>
        <dbReference type="Proteomes" id="UP000261231"/>
    </source>
</evidence>